<accession>A0A9X2YZF3</accession>
<dbReference type="PANTHER" id="PTHR48079">
    <property type="entry name" value="PROTEIN YEEZ"/>
    <property type="match status" value="1"/>
</dbReference>
<dbReference type="Pfam" id="PF01370">
    <property type="entry name" value="Epimerase"/>
    <property type="match status" value="1"/>
</dbReference>
<evidence type="ECO:0000259" key="1">
    <source>
        <dbReference type="Pfam" id="PF01370"/>
    </source>
</evidence>
<reference evidence="2" key="2">
    <citation type="journal article" date="2022" name="BMC Genomics">
        <title>Comparative genome analysis of mycobacteria focusing on tRNA and non-coding RNA.</title>
        <authorList>
            <person name="Behra P.R.K."/>
            <person name="Pettersson B.M.F."/>
            <person name="Ramesh M."/>
            <person name="Das S."/>
            <person name="Dasgupta S."/>
            <person name="Kirsebom L.A."/>
        </authorList>
    </citation>
    <scope>NUCLEOTIDE SEQUENCE</scope>
    <source>
        <strain evidence="2">DSM 44838</strain>
    </source>
</reference>
<dbReference type="PANTHER" id="PTHR48079:SF6">
    <property type="entry name" value="NAD(P)-BINDING DOMAIN-CONTAINING PROTEIN-RELATED"/>
    <property type="match status" value="1"/>
</dbReference>
<reference evidence="2" key="1">
    <citation type="submission" date="2020-07" db="EMBL/GenBank/DDBJ databases">
        <authorList>
            <person name="Pettersson B.M.F."/>
            <person name="Behra P.R.K."/>
            <person name="Ramesh M."/>
            <person name="Das S."/>
            <person name="Dasgupta S."/>
            <person name="Kirsebom L.A."/>
        </authorList>
    </citation>
    <scope>NUCLEOTIDE SEQUENCE</scope>
    <source>
        <strain evidence="2">DSM 44838</strain>
    </source>
</reference>
<dbReference type="RefSeq" id="WP_263995069.1">
    <property type="nucleotide sequence ID" value="NZ_JACKVK010000004.1"/>
</dbReference>
<proteinExistence type="predicted"/>
<dbReference type="GO" id="GO:0004029">
    <property type="term" value="F:aldehyde dehydrogenase (NAD+) activity"/>
    <property type="evidence" value="ECO:0007669"/>
    <property type="project" value="TreeGrafter"/>
</dbReference>
<dbReference type="AlphaFoldDB" id="A0A9X2YZF3"/>
<dbReference type="Proteomes" id="UP001141629">
    <property type="component" value="Unassembled WGS sequence"/>
</dbReference>
<name>A0A9X2YZF3_9MYCO</name>
<keyword evidence="3" id="KW-1185">Reference proteome</keyword>
<dbReference type="SUPFAM" id="SSF51735">
    <property type="entry name" value="NAD(P)-binding Rossmann-fold domains"/>
    <property type="match status" value="1"/>
</dbReference>
<dbReference type="EMBL" id="JACKVK010000004">
    <property type="protein sequence ID" value="MCV7420296.1"/>
    <property type="molecule type" value="Genomic_DNA"/>
</dbReference>
<evidence type="ECO:0000313" key="2">
    <source>
        <dbReference type="EMBL" id="MCV7420296.1"/>
    </source>
</evidence>
<gene>
    <name evidence="2" type="ORF">H7K45_07070</name>
</gene>
<dbReference type="InterPro" id="IPR036291">
    <property type="entry name" value="NAD(P)-bd_dom_sf"/>
</dbReference>
<dbReference type="Gene3D" id="3.40.50.720">
    <property type="entry name" value="NAD(P)-binding Rossmann-like Domain"/>
    <property type="match status" value="1"/>
</dbReference>
<evidence type="ECO:0000313" key="3">
    <source>
        <dbReference type="Proteomes" id="UP001141629"/>
    </source>
</evidence>
<feature type="domain" description="NAD-dependent epimerase/dehydratase" evidence="1">
    <location>
        <begin position="8"/>
        <end position="247"/>
    </location>
</feature>
<dbReference type="GO" id="GO:0005737">
    <property type="term" value="C:cytoplasm"/>
    <property type="evidence" value="ECO:0007669"/>
    <property type="project" value="TreeGrafter"/>
</dbReference>
<sequence length="456" mass="48401">MTARPQRIVVTGASGNVGAGVLRALARSEPTAELVGVCRRPPSRGELYRGVHWHAVDLSSASAAADLAPALRGADVVIHLALAILPVDDEAYLYRANVLGTQAVLDAMLAAGIRQLVYASSLGIYGPGVGVPVSETWPTTGQPTSTYSRHKILVETMLDEFERKHPYVVVARFRPTVVVQREAASELRSVYVGPSVPRVAFELLHRRLLPVLPLPAGLALQFVHADDVGDAAVRLMQRRARGSFNVAADALDARGIAGLAGARPVEVRPELVRRAVSALHRMRVVAVTPGWYDVATRSPLMDTTKARDELDWRPTWSSADAARELIDGLAHGVVGPSPAMGSTEGRRMTKTKTVERIHDTTLALWCLVAIARAGRPGPPGPLHGAVIAANLLSGTPAALARVRQRRRDPLALAAPPAVGAAVLASLRGGRSAAAVAVALGLLGMAERRRATRVVSR</sequence>
<dbReference type="InterPro" id="IPR051783">
    <property type="entry name" value="NAD(P)-dependent_oxidoreduct"/>
</dbReference>
<comment type="caution">
    <text evidence="2">The sequence shown here is derived from an EMBL/GenBank/DDBJ whole genome shotgun (WGS) entry which is preliminary data.</text>
</comment>
<dbReference type="InterPro" id="IPR001509">
    <property type="entry name" value="Epimerase_deHydtase"/>
</dbReference>
<protein>
    <submittedName>
        <fullName evidence="2">NAD-dependent epimerase/dehydratase family protein</fullName>
    </submittedName>
</protein>
<organism evidence="2 3">
    <name type="scientific">Mycobacterium yunnanensis</name>
    <dbReference type="NCBI Taxonomy" id="368477"/>
    <lineage>
        <taxon>Bacteria</taxon>
        <taxon>Bacillati</taxon>
        <taxon>Actinomycetota</taxon>
        <taxon>Actinomycetes</taxon>
        <taxon>Mycobacteriales</taxon>
        <taxon>Mycobacteriaceae</taxon>
        <taxon>Mycobacterium</taxon>
    </lineage>
</organism>